<organism evidence="1 2">
    <name type="scientific">Morella rubra</name>
    <name type="common">Chinese bayberry</name>
    <dbReference type="NCBI Taxonomy" id="262757"/>
    <lineage>
        <taxon>Eukaryota</taxon>
        <taxon>Viridiplantae</taxon>
        <taxon>Streptophyta</taxon>
        <taxon>Embryophyta</taxon>
        <taxon>Tracheophyta</taxon>
        <taxon>Spermatophyta</taxon>
        <taxon>Magnoliopsida</taxon>
        <taxon>eudicotyledons</taxon>
        <taxon>Gunneridae</taxon>
        <taxon>Pentapetalae</taxon>
        <taxon>rosids</taxon>
        <taxon>fabids</taxon>
        <taxon>Fagales</taxon>
        <taxon>Myricaceae</taxon>
        <taxon>Morella</taxon>
    </lineage>
</organism>
<comment type="caution">
    <text evidence="1">The sequence shown here is derived from an EMBL/GenBank/DDBJ whole genome shotgun (WGS) entry which is preliminary data.</text>
</comment>
<gene>
    <name evidence="1" type="ORF">CJ030_MR1G006192</name>
</gene>
<name>A0A6A1WK84_9ROSI</name>
<evidence type="ECO:0000313" key="2">
    <source>
        <dbReference type="Proteomes" id="UP000516437"/>
    </source>
</evidence>
<dbReference type="EMBL" id="RXIC02000019">
    <property type="protein sequence ID" value="KAB1225692.1"/>
    <property type="molecule type" value="Genomic_DNA"/>
</dbReference>
<keyword evidence="2" id="KW-1185">Reference proteome</keyword>
<dbReference type="Proteomes" id="UP000516437">
    <property type="component" value="Chromosome 1"/>
</dbReference>
<reference evidence="1 2" key="1">
    <citation type="journal article" date="2019" name="Plant Biotechnol. J.">
        <title>The red bayberry genome and genetic basis of sex determination.</title>
        <authorList>
            <person name="Jia H.M."/>
            <person name="Jia H.J."/>
            <person name="Cai Q.L."/>
            <person name="Wang Y."/>
            <person name="Zhao H.B."/>
            <person name="Yang W.F."/>
            <person name="Wang G.Y."/>
            <person name="Li Y.H."/>
            <person name="Zhan D.L."/>
            <person name="Shen Y.T."/>
            <person name="Niu Q.F."/>
            <person name="Chang L."/>
            <person name="Qiu J."/>
            <person name="Zhao L."/>
            <person name="Xie H.B."/>
            <person name="Fu W.Y."/>
            <person name="Jin J."/>
            <person name="Li X.W."/>
            <person name="Jiao Y."/>
            <person name="Zhou C.C."/>
            <person name="Tu T."/>
            <person name="Chai C.Y."/>
            <person name="Gao J.L."/>
            <person name="Fan L.J."/>
            <person name="van de Weg E."/>
            <person name="Wang J.Y."/>
            <person name="Gao Z.S."/>
        </authorList>
    </citation>
    <scope>NUCLEOTIDE SEQUENCE [LARGE SCALE GENOMIC DNA]</scope>
    <source>
        <tissue evidence="1">Leaves</tissue>
    </source>
</reference>
<dbReference type="AlphaFoldDB" id="A0A6A1WK84"/>
<protein>
    <submittedName>
        <fullName evidence="1">Uncharacterized protein</fullName>
    </submittedName>
</protein>
<sequence>MVFNFVRSSNHRYTDGNAVILGLCDPLSTMEHREKRAASRHIPTFLASGFEKYPPL</sequence>
<proteinExistence type="predicted"/>
<accession>A0A6A1WK84</accession>
<evidence type="ECO:0000313" key="1">
    <source>
        <dbReference type="EMBL" id="KAB1225692.1"/>
    </source>
</evidence>